<dbReference type="Proteomes" id="UP000239522">
    <property type="component" value="Unassembled WGS sequence"/>
</dbReference>
<name>A0A2S7KWG3_9FLAO</name>
<keyword evidence="1" id="KW-1133">Transmembrane helix</keyword>
<keyword evidence="1" id="KW-0812">Transmembrane</keyword>
<keyword evidence="3" id="KW-1185">Reference proteome</keyword>
<comment type="caution">
    <text evidence="2">The sequence shown here is derived from an EMBL/GenBank/DDBJ whole genome shotgun (WGS) entry which is preliminary data.</text>
</comment>
<protein>
    <submittedName>
        <fullName evidence="2">Uncharacterized protein</fullName>
    </submittedName>
</protein>
<dbReference type="RefSeq" id="WP_104809178.1">
    <property type="nucleotide sequence ID" value="NZ_MQUA01000013.1"/>
</dbReference>
<feature type="transmembrane region" description="Helical" evidence="1">
    <location>
        <begin position="122"/>
        <end position="141"/>
    </location>
</feature>
<dbReference type="OrthoDB" id="795301at2"/>
<gene>
    <name evidence="2" type="ORF">BST83_07045</name>
</gene>
<feature type="transmembrane region" description="Helical" evidence="1">
    <location>
        <begin position="147"/>
        <end position="168"/>
    </location>
</feature>
<dbReference type="EMBL" id="MQUA01000013">
    <property type="protein sequence ID" value="PQB06936.1"/>
    <property type="molecule type" value="Genomic_DNA"/>
</dbReference>
<reference evidence="2 3" key="1">
    <citation type="submission" date="2016-11" db="EMBL/GenBank/DDBJ databases">
        <title>Trade-off between light-utilization and light-protection in marine flavobacteria.</title>
        <authorList>
            <person name="Kumagai Y."/>
        </authorList>
    </citation>
    <scope>NUCLEOTIDE SEQUENCE [LARGE SCALE GENOMIC DNA]</scope>
    <source>
        <strain evidence="2 3">ATCC 700397</strain>
    </source>
</reference>
<accession>A0A2S7KWG3</accession>
<proteinExistence type="predicted"/>
<keyword evidence="1" id="KW-0472">Membrane</keyword>
<evidence type="ECO:0000256" key="1">
    <source>
        <dbReference type="SAM" id="Phobius"/>
    </source>
</evidence>
<evidence type="ECO:0000313" key="2">
    <source>
        <dbReference type="EMBL" id="PQB06936.1"/>
    </source>
</evidence>
<feature type="transmembrane region" description="Helical" evidence="1">
    <location>
        <begin position="39"/>
        <end position="59"/>
    </location>
</feature>
<dbReference type="AlphaFoldDB" id="A0A2S7KWG3"/>
<evidence type="ECO:0000313" key="3">
    <source>
        <dbReference type="Proteomes" id="UP000239522"/>
    </source>
</evidence>
<organism evidence="2 3">
    <name type="scientific">Polaribacter filamentus</name>
    <dbReference type="NCBI Taxonomy" id="53483"/>
    <lineage>
        <taxon>Bacteria</taxon>
        <taxon>Pseudomonadati</taxon>
        <taxon>Bacteroidota</taxon>
        <taxon>Flavobacteriia</taxon>
        <taxon>Flavobacteriales</taxon>
        <taxon>Flavobacteriaceae</taxon>
    </lineage>
</organism>
<feature type="transmembrane region" description="Helical" evidence="1">
    <location>
        <begin position="65"/>
        <end position="85"/>
    </location>
</feature>
<sequence>MNDNINFKDLWAKQTSVAPNPENLIADIKKMKQSNFKKLVFTNLLLFTHSIFIICIWIYYQPQLITTKIGIILIILAMVIFLLAYNKSYSLFKNYKNSQSNSDYLKNLIAIKSKQKFMETTILNLYFILLSIGIGLYMYEYTSRMKTIWGIVTYGITFIWILFNWFYLRPKQINKQRAKLDSIISKFEMVNNQLDE</sequence>